<evidence type="ECO:0000313" key="2">
    <source>
        <dbReference type="EMBL" id="CAB4222373.1"/>
    </source>
</evidence>
<organism evidence="2">
    <name type="scientific">uncultured Caudovirales phage</name>
    <dbReference type="NCBI Taxonomy" id="2100421"/>
    <lineage>
        <taxon>Viruses</taxon>
        <taxon>Duplodnaviria</taxon>
        <taxon>Heunggongvirae</taxon>
        <taxon>Uroviricota</taxon>
        <taxon>Caudoviricetes</taxon>
        <taxon>Peduoviridae</taxon>
        <taxon>Maltschvirus</taxon>
        <taxon>Maltschvirus maltsch</taxon>
    </lineage>
</organism>
<dbReference type="InterPro" id="IPR005123">
    <property type="entry name" value="Oxoglu/Fe-dep_dioxygenase_dom"/>
</dbReference>
<dbReference type="EMBL" id="LR797523">
    <property type="protein sequence ID" value="CAB4222373.1"/>
    <property type="molecule type" value="Genomic_DNA"/>
</dbReference>
<accession>A0A6J5T3T0</accession>
<name>A0A6J5T3T0_9CAUD</name>
<keyword evidence="2" id="KW-0223">Dioxygenase</keyword>
<reference evidence="2" key="1">
    <citation type="submission" date="2020-05" db="EMBL/GenBank/DDBJ databases">
        <authorList>
            <person name="Chiriac C."/>
            <person name="Salcher M."/>
            <person name="Ghai R."/>
            <person name="Kavagutti S V."/>
        </authorList>
    </citation>
    <scope>NUCLEOTIDE SEQUENCE</scope>
</reference>
<gene>
    <name evidence="2" type="ORF">UFOVP1655_89</name>
</gene>
<dbReference type="PROSITE" id="PS51471">
    <property type="entry name" value="FE2OG_OXY"/>
    <property type="match status" value="1"/>
</dbReference>
<protein>
    <submittedName>
        <fullName evidence="2">Oxoglutarate/iron-dependent dioxygenase</fullName>
    </submittedName>
</protein>
<proteinExistence type="predicted"/>
<dbReference type="Gene3D" id="2.60.120.620">
    <property type="entry name" value="q2cbj1_9rhob like domain"/>
    <property type="match status" value="1"/>
</dbReference>
<dbReference type="InterPro" id="IPR044862">
    <property type="entry name" value="Pro_4_hyd_alph_FE2OG_OXY"/>
</dbReference>
<sequence>MNQNLMDYVKIYNNINPNICKQSVKELKSTVNWKEHYFITSDGEYVTHKTEPKTCYDILSTHDELMSIIHSGLSKYILEDINLEWFPGWSGFSTPKYNKYVNGSKMEKHCDHIQSLFTGDRLGIPILTVIGLLNDNFTGGELVLFDDFVCDITSGDLIIFPSIFLYPHKVNEVKNGNRYSFASWCW</sequence>
<dbReference type="GO" id="GO:0051213">
    <property type="term" value="F:dioxygenase activity"/>
    <property type="evidence" value="ECO:0007669"/>
    <property type="project" value="UniProtKB-KW"/>
</dbReference>
<keyword evidence="2" id="KW-0560">Oxidoreductase</keyword>
<feature type="domain" description="Fe2OG dioxygenase" evidence="1">
    <location>
        <begin position="91"/>
        <end position="186"/>
    </location>
</feature>
<dbReference type="Pfam" id="PF13640">
    <property type="entry name" value="2OG-FeII_Oxy_3"/>
    <property type="match status" value="1"/>
</dbReference>
<evidence type="ECO:0000259" key="1">
    <source>
        <dbReference type="PROSITE" id="PS51471"/>
    </source>
</evidence>